<keyword evidence="1 2" id="KW-0732">Signal</keyword>
<sequence length="356" mass="39957">MTSPRLAKTLALLLLLAVSTAAKDYYDLLHVSRHADAAAIKRAYRKVALKYHPDKVQGTEEEKQAAAKTFAEIGHAYEVLTDEKKRQIYDQYGEEGLKQMGNSGGGHHNPNDIFAQFFGGFGFGGHGQQEEPQTPKGDDVVINLEVSLEDLYLGRQFKVVRDKGVLKPASGTRKCNCKNRVVTNQVGPGMYQQYTTQVCEDCPNVKIVREREEVTVSVEPGTPDGHRITFFEEGEPRVDGEHGDLIIQLVTTKHPVFERRQSGLLAEMNITLLEALTGFTRELKHLDGHAVAVGSKTVVRPGEQRWFKGEGMPIMDEVKRGDLWVTYRVIFPKMLTQAQQDIIKEVLTQTTWHDEL</sequence>
<dbReference type="InterPro" id="IPR036869">
    <property type="entry name" value="J_dom_sf"/>
</dbReference>
<dbReference type="SUPFAM" id="SSF46565">
    <property type="entry name" value="Chaperone J-domain"/>
    <property type="match status" value="1"/>
</dbReference>
<feature type="domain" description="J" evidence="3">
    <location>
        <begin position="24"/>
        <end position="93"/>
    </location>
</feature>
<dbReference type="GO" id="GO:0006457">
    <property type="term" value="P:protein folding"/>
    <property type="evidence" value="ECO:0007669"/>
    <property type="project" value="InterPro"/>
</dbReference>
<reference evidence="6" key="5">
    <citation type="submission" date="2018-11" db="EMBL/GenBank/DDBJ databases">
        <title>Characterization of plant carbon substrate utilization by Auxenochlorella protothecoides.</title>
        <authorList>
            <person name="Vogler B.W."/>
            <person name="Starkenburg S.R."/>
            <person name="Sudasinghe N."/>
            <person name="Schambach J.Y."/>
            <person name="Rollin J.A."/>
            <person name="Pattathil S."/>
            <person name="Barry A.N."/>
        </authorList>
    </citation>
    <scope>NUCLEOTIDE SEQUENCE [LARGE SCALE GENOMIC DNA]</scope>
    <source>
        <strain evidence="6">UTEX 25</strain>
    </source>
</reference>
<dbReference type="InterPro" id="IPR008971">
    <property type="entry name" value="HSP40/DnaJ_pept-bd"/>
</dbReference>
<feature type="signal peptide" evidence="2">
    <location>
        <begin position="1"/>
        <end position="22"/>
    </location>
</feature>
<gene>
    <name evidence="6" type="ORF">APUTEX25_002418</name>
    <name evidence="5" type="ORF">F751_5041</name>
    <name evidence="4" type="ORF">g.569</name>
</gene>
<accession>A0A087SEP5</accession>
<dbReference type="Pfam" id="PF01556">
    <property type="entry name" value="DnaJ_C"/>
    <property type="match status" value="1"/>
</dbReference>
<dbReference type="EMBL" id="KL662106">
    <property type="protein sequence ID" value="KFM24199.1"/>
    <property type="molecule type" value="Genomic_DNA"/>
</dbReference>
<evidence type="ECO:0000256" key="2">
    <source>
        <dbReference type="SAM" id="SignalP"/>
    </source>
</evidence>
<dbReference type="GeneID" id="23616432"/>
<dbReference type="KEGG" id="apro:F751_5041"/>
<dbReference type="STRING" id="3075.A0A087SEP5"/>
<dbReference type="AlphaFoldDB" id="A0A087SEP5"/>
<dbReference type="EMBL" id="QOKY01000151">
    <property type="protein sequence ID" value="RMZ56228.1"/>
    <property type="molecule type" value="Genomic_DNA"/>
</dbReference>
<evidence type="ECO:0000313" key="7">
    <source>
        <dbReference type="Proteomes" id="UP000028924"/>
    </source>
</evidence>
<reference evidence="6" key="4">
    <citation type="submission" date="2018-10" db="EMBL/GenBank/DDBJ databases">
        <authorList>
            <person name="Hovde B."/>
            <person name="Zhang X."/>
        </authorList>
    </citation>
    <scope>NUCLEOTIDE SEQUENCE [LARGE SCALE GENOMIC DNA]</scope>
    <source>
        <strain evidence="6">UTEX 25</strain>
    </source>
</reference>
<dbReference type="InterPro" id="IPR051736">
    <property type="entry name" value="DnaJ-B11-like"/>
</dbReference>
<dbReference type="RefSeq" id="XP_011397086.1">
    <property type="nucleotide sequence ID" value="XM_011398784.1"/>
</dbReference>
<evidence type="ECO:0000313" key="6">
    <source>
        <dbReference type="EMBL" id="RMZ56228.1"/>
    </source>
</evidence>
<dbReference type="Gene3D" id="1.10.287.110">
    <property type="entry name" value="DnaJ domain"/>
    <property type="match status" value="1"/>
</dbReference>
<dbReference type="eggNOG" id="KOG0713">
    <property type="taxonomic scope" value="Eukaryota"/>
</dbReference>
<dbReference type="Pfam" id="PF00226">
    <property type="entry name" value="DnaJ"/>
    <property type="match status" value="1"/>
</dbReference>
<dbReference type="PROSITE" id="PS50076">
    <property type="entry name" value="DNAJ_2"/>
    <property type="match status" value="1"/>
</dbReference>
<dbReference type="InterPro" id="IPR002939">
    <property type="entry name" value="DnaJ_C"/>
</dbReference>
<dbReference type="SUPFAM" id="SSF49493">
    <property type="entry name" value="HSP40/DnaJ peptide-binding domain"/>
    <property type="match status" value="2"/>
</dbReference>
<dbReference type="CDD" id="cd06257">
    <property type="entry name" value="DnaJ"/>
    <property type="match status" value="1"/>
</dbReference>
<dbReference type="InterPro" id="IPR001623">
    <property type="entry name" value="DnaJ_domain"/>
</dbReference>
<dbReference type="PROSITE" id="PS00636">
    <property type="entry name" value="DNAJ_1"/>
    <property type="match status" value="1"/>
</dbReference>
<dbReference type="GO" id="GO:0051082">
    <property type="term" value="F:unfolded protein binding"/>
    <property type="evidence" value="ECO:0007669"/>
    <property type="project" value="InterPro"/>
</dbReference>
<dbReference type="FunFam" id="2.60.260.20:FF:000013">
    <property type="entry name" value="DnaJ subfamily B member 11"/>
    <property type="match status" value="1"/>
</dbReference>
<dbReference type="SMART" id="SM00271">
    <property type="entry name" value="DnaJ"/>
    <property type="match status" value="1"/>
</dbReference>
<keyword evidence="7" id="KW-1185">Reference proteome</keyword>
<evidence type="ECO:0000259" key="3">
    <source>
        <dbReference type="PROSITE" id="PS50076"/>
    </source>
</evidence>
<evidence type="ECO:0000313" key="5">
    <source>
        <dbReference type="EMBL" id="KFM24199.1"/>
    </source>
</evidence>
<reference evidence="4" key="2">
    <citation type="submission" date="2015-08" db="EMBL/GenBank/DDBJ databases">
        <authorList>
            <person name="Babu N.S."/>
            <person name="Beckwith C.J."/>
            <person name="Beseler K.G."/>
            <person name="Brison A."/>
            <person name="Carone J.V."/>
            <person name="Caskin T.P."/>
            <person name="Diamond M."/>
            <person name="Durham M.E."/>
            <person name="Foxe J.M."/>
            <person name="Go M."/>
            <person name="Henderson B.A."/>
            <person name="Jones I.B."/>
            <person name="McGettigan J.A."/>
            <person name="Micheletti S.J."/>
            <person name="Nasrallah M.E."/>
            <person name="Ortiz D."/>
            <person name="Piller C.R."/>
            <person name="Privatt S.R."/>
            <person name="Schneider S.L."/>
            <person name="Sharp S."/>
            <person name="Smith T.C."/>
            <person name="Stanton J.D."/>
            <person name="Ullery H.E."/>
            <person name="Wilson R.J."/>
            <person name="Serrano M.G."/>
            <person name="Buck G."/>
            <person name="Lee V."/>
            <person name="Wang Y."/>
            <person name="Carvalho R."/>
            <person name="Voegtly L."/>
            <person name="Shi R."/>
            <person name="Duckworth R."/>
            <person name="Johnson A."/>
            <person name="Loviza R."/>
            <person name="Walstead R."/>
            <person name="Shah Z."/>
            <person name="Kiflezghi M."/>
            <person name="Wade K."/>
            <person name="Ball S.L."/>
            <person name="Bradley K.W."/>
            <person name="Asai D.J."/>
            <person name="Bowman C.A."/>
            <person name="Russell D.A."/>
            <person name="Pope W.H."/>
            <person name="Jacobs-Sera D."/>
            <person name="Hendrix R.W."/>
            <person name="Hatfull G.F."/>
        </authorList>
    </citation>
    <scope>NUCLEOTIDE SEQUENCE</scope>
</reference>
<evidence type="ECO:0000256" key="1">
    <source>
        <dbReference type="ARBA" id="ARBA00022729"/>
    </source>
</evidence>
<protein>
    <submittedName>
        <fullName evidence="5">DnaJ-like protein subfamily B member 11</fullName>
    </submittedName>
</protein>
<dbReference type="InterPro" id="IPR018253">
    <property type="entry name" value="DnaJ_domain_CS"/>
</dbReference>
<evidence type="ECO:0000313" key="4">
    <source>
        <dbReference type="EMBL" id="JAT77804.1"/>
    </source>
</evidence>
<dbReference type="CDD" id="cd10747">
    <property type="entry name" value="DnaJ_C"/>
    <property type="match status" value="1"/>
</dbReference>
<organism evidence="5 7">
    <name type="scientific">Auxenochlorella protothecoides</name>
    <name type="common">Green microalga</name>
    <name type="synonym">Chlorella protothecoides</name>
    <dbReference type="NCBI Taxonomy" id="3075"/>
    <lineage>
        <taxon>Eukaryota</taxon>
        <taxon>Viridiplantae</taxon>
        <taxon>Chlorophyta</taxon>
        <taxon>core chlorophytes</taxon>
        <taxon>Trebouxiophyceae</taxon>
        <taxon>Chlorellales</taxon>
        <taxon>Chlorellaceae</taxon>
        <taxon>Auxenochlorella</taxon>
    </lineage>
</organism>
<feature type="chain" id="PRO_5014218799" evidence="2">
    <location>
        <begin position="23"/>
        <end position="356"/>
    </location>
</feature>
<dbReference type="Proteomes" id="UP000028924">
    <property type="component" value="Unassembled WGS sequence"/>
</dbReference>
<dbReference type="PANTHER" id="PTHR44298">
    <property type="entry name" value="DNAJ HOMOLOG SUBFAMILY B MEMBER 11"/>
    <property type="match status" value="1"/>
</dbReference>
<dbReference type="EMBL" id="GDKF01000818">
    <property type="protein sequence ID" value="JAT77804.1"/>
    <property type="molecule type" value="Transcribed_RNA"/>
</dbReference>
<dbReference type="Gene3D" id="2.60.260.20">
    <property type="entry name" value="Urease metallochaperone UreE, N-terminal domain"/>
    <property type="match status" value="2"/>
</dbReference>
<name>A0A087SEP5_AUXPR</name>
<dbReference type="Proteomes" id="UP000279271">
    <property type="component" value="Unassembled WGS sequence"/>
</dbReference>
<dbReference type="PANTHER" id="PTHR44298:SF1">
    <property type="entry name" value="DNAJ HOMOLOG SUBFAMILY B MEMBER 11"/>
    <property type="match status" value="1"/>
</dbReference>
<dbReference type="OrthoDB" id="550424at2759"/>
<reference evidence="8" key="3">
    <citation type="journal article" date="2018" name="Algal Res.">
        <title>Characterization of plant carbon substrate utilization by Auxenochlorella protothecoides.</title>
        <authorList>
            <person name="Vogler B.W."/>
            <person name="Starkenburg S.R."/>
            <person name="Sudasinghe N."/>
            <person name="Schambach J.Y."/>
            <person name="Rollin J.A."/>
            <person name="Pattathil S."/>
            <person name="Barry A.N."/>
        </authorList>
    </citation>
    <scope>NUCLEOTIDE SEQUENCE [LARGE SCALE GENOMIC DNA]</scope>
    <source>
        <strain evidence="8">UTEX 25</strain>
    </source>
</reference>
<proteinExistence type="predicted"/>
<dbReference type="PRINTS" id="PR00625">
    <property type="entry name" value="JDOMAIN"/>
</dbReference>
<evidence type="ECO:0000313" key="8">
    <source>
        <dbReference type="Proteomes" id="UP000279271"/>
    </source>
</evidence>
<reference evidence="5 7" key="1">
    <citation type="journal article" date="2014" name="BMC Genomics">
        <title>Oil accumulation mechanisms of the oleaginous microalga Chlorella protothecoides revealed through its genome, transcriptomes, and proteomes.</title>
        <authorList>
            <person name="Gao C."/>
            <person name="Wang Y."/>
            <person name="Shen Y."/>
            <person name="Yan D."/>
            <person name="He X."/>
            <person name="Dai J."/>
            <person name="Wu Q."/>
        </authorList>
    </citation>
    <scope>NUCLEOTIDE SEQUENCE [LARGE SCALE GENOMIC DNA]</scope>
    <source>
        <strain evidence="5 7">0710</strain>
    </source>
</reference>